<accession>A0AA40ADE2</accession>
<evidence type="ECO:0000313" key="2">
    <source>
        <dbReference type="EMBL" id="KAK0713847.1"/>
    </source>
</evidence>
<dbReference type="AlphaFoldDB" id="A0AA40ADE2"/>
<dbReference type="RefSeq" id="XP_060295169.1">
    <property type="nucleotide sequence ID" value="XM_060444096.1"/>
</dbReference>
<dbReference type="Proteomes" id="UP001172101">
    <property type="component" value="Unassembled WGS sequence"/>
</dbReference>
<reference evidence="2" key="1">
    <citation type="submission" date="2023-06" db="EMBL/GenBank/DDBJ databases">
        <title>Genome-scale phylogeny and comparative genomics of the fungal order Sordariales.</title>
        <authorList>
            <consortium name="Lawrence Berkeley National Laboratory"/>
            <person name="Hensen N."/>
            <person name="Bonometti L."/>
            <person name="Westerberg I."/>
            <person name="Brannstrom I.O."/>
            <person name="Guillou S."/>
            <person name="Cros-Aarteil S."/>
            <person name="Calhoun S."/>
            <person name="Haridas S."/>
            <person name="Kuo A."/>
            <person name="Mondo S."/>
            <person name="Pangilinan J."/>
            <person name="Riley R."/>
            <person name="LaButti K."/>
            <person name="Andreopoulos B."/>
            <person name="Lipzen A."/>
            <person name="Chen C."/>
            <person name="Yanf M."/>
            <person name="Daum C."/>
            <person name="Ng V."/>
            <person name="Clum A."/>
            <person name="Steindorff A."/>
            <person name="Ohm R."/>
            <person name="Martin F."/>
            <person name="Silar P."/>
            <person name="Natvig D."/>
            <person name="Lalanne C."/>
            <person name="Gautier V."/>
            <person name="Ament-velasquez S.L."/>
            <person name="Kruys A."/>
            <person name="Hutchinson M.I."/>
            <person name="Powell A.J."/>
            <person name="Barry K."/>
            <person name="Miller A.N."/>
            <person name="Grigoriev I.V."/>
            <person name="Debuchy R."/>
            <person name="Gladieux P."/>
            <person name="Thoren M.H."/>
            <person name="Johannesson H."/>
        </authorList>
    </citation>
    <scope>NUCLEOTIDE SEQUENCE</scope>
    <source>
        <strain evidence="2">SMH2392-1A</strain>
    </source>
</reference>
<organism evidence="2 3">
    <name type="scientific">Lasiosphaeria miniovina</name>
    <dbReference type="NCBI Taxonomy" id="1954250"/>
    <lineage>
        <taxon>Eukaryota</taxon>
        <taxon>Fungi</taxon>
        <taxon>Dikarya</taxon>
        <taxon>Ascomycota</taxon>
        <taxon>Pezizomycotina</taxon>
        <taxon>Sordariomycetes</taxon>
        <taxon>Sordariomycetidae</taxon>
        <taxon>Sordariales</taxon>
        <taxon>Lasiosphaeriaceae</taxon>
        <taxon>Lasiosphaeria</taxon>
    </lineage>
</organism>
<sequence length="324" mass="36774">MWSSLDGITALLACQIIAGNAFANSYLSLDKAGQQQEYYFIVQGSVLYPIVPSFQDWEFLHGRIPDWWPSTNADLITTLTCGITNAGYAVEEAYLVPKEEKRWYQENVMRTYGTGDINNQGNLLPMRKDLHYYPFNARWFIIIPKVPTCHNTLVESLHFKSRAYLFARFAWAILFRANLFVIAGQDRQIIQVSRDKSSNVEYKTKYCTGEDLENAYGGGGSKTATPLHPRKNRSGQGSAKESEDSFTESSGDSDTNMDDMDWRERGRHRRQESSEETAPDIIPRQKSSEETAPNTKVHLEPALEVELRTALRQIIPQQGVASED</sequence>
<evidence type="ECO:0000256" key="1">
    <source>
        <dbReference type="SAM" id="MobiDB-lite"/>
    </source>
</evidence>
<name>A0AA40ADE2_9PEZI</name>
<evidence type="ECO:0000313" key="3">
    <source>
        <dbReference type="Proteomes" id="UP001172101"/>
    </source>
</evidence>
<comment type="caution">
    <text evidence="2">The sequence shown here is derived from an EMBL/GenBank/DDBJ whole genome shotgun (WGS) entry which is preliminary data.</text>
</comment>
<dbReference type="EMBL" id="JAUIRO010000005">
    <property type="protein sequence ID" value="KAK0713847.1"/>
    <property type="molecule type" value="Genomic_DNA"/>
</dbReference>
<evidence type="ECO:0008006" key="4">
    <source>
        <dbReference type="Google" id="ProtNLM"/>
    </source>
</evidence>
<proteinExistence type="predicted"/>
<gene>
    <name evidence="2" type="ORF">B0T26DRAFT_742347</name>
</gene>
<protein>
    <recommendedName>
        <fullName evidence="4">HNH nuclease domain-containing protein</fullName>
    </recommendedName>
</protein>
<dbReference type="GeneID" id="85327366"/>
<keyword evidence="3" id="KW-1185">Reference proteome</keyword>
<feature type="region of interest" description="Disordered" evidence="1">
    <location>
        <begin position="213"/>
        <end position="299"/>
    </location>
</feature>